<sequence>MLILLFLIGLVGNIIGTLAGGGGLITLPTMLLIGMPVHSAIGANKVASAISALSNFYSALRHKEVTFAEARPIAILCFSGGLLGGLIASLLSSKTLTILALGLLIFAFVLSFLGKTNFGEKVVLELKHRTRALLIGVGIYDGMFGPGSGTLLLYIYASSGLSYMKAVVLGRVGIFATCFGAAITYILTGQILWMETLSLMAGAIIGAQIGLLLSRKVSNKLASQLLRIITIILIAQLAYDLFVLS</sequence>
<keyword evidence="7 8" id="KW-0472">Membrane</keyword>
<feature type="transmembrane region" description="Helical" evidence="8">
    <location>
        <begin position="73"/>
        <end position="91"/>
    </location>
</feature>
<evidence type="ECO:0000256" key="7">
    <source>
        <dbReference type="ARBA" id="ARBA00023136"/>
    </source>
</evidence>
<protein>
    <recommendedName>
        <fullName evidence="8">Probable membrane transporter protein</fullName>
    </recommendedName>
</protein>
<keyword evidence="6 8" id="KW-1133">Transmembrane helix</keyword>
<proteinExistence type="inferred from homology"/>
<evidence type="ECO:0000256" key="4">
    <source>
        <dbReference type="ARBA" id="ARBA00022475"/>
    </source>
</evidence>
<evidence type="ECO:0000256" key="8">
    <source>
        <dbReference type="RuleBase" id="RU363041"/>
    </source>
</evidence>
<feature type="transmembrane region" description="Helical" evidence="8">
    <location>
        <begin position="225"/>
        <end position="244"/>
    </location>
</feature>
<evidence type="ECO:0000313" key="10">
    <source>
        <dbReference type="Proteomes" id="UP001344888"/>
    </source>
</evidence>
<feature type="transmembrane region" description="Helical" evidence="8">
    <location>
        <begin position="168"/>
        <end position="187"/>
    </location>
</feature>
<evidence type="ECO:0000256" key="1">
    <source>
        <dbReference type="ARBA" id="ARBA00004651"/>
    </source>
</evidence>
<accession>A0AAW9NX17</accession>
<dbReference type="Proteomes" id="UP001344888">
    <property type="component" value="Unassembled WGS sequence"/>
</dbReference>
<comment type="similarity">
    <text evidence="2 8">Belongs to the 4-toluene sulfonate uptake permease (TSUP) (TC 2.A.102) family.</text>
</comment>
<name>A0AAW9NX17_9BACL</name>
<evidence type="ECO:0000256" key="6">
    <source>
        <dbReference type="ARBA" id="ARBA00022989"/>
    </source>
</evidence>
<keyword evidence="10" id="KW-1185">Reference proteome</keyword>
<keyword evidence="4 8" id="KW-1003">Cell membrane</keyword>
<evidence type="ECO:0000256" key="3">
    <source>
        <dbReference type="ARBA" id="ARBA00022448"/>
    </source>
</evidence>
<feature type="transmembrane region" description="Helical" evidence="8">
    <location>
        <begin position="96"/>
        <end position="113"/>
    </location>
</feature>
<dbReference type="InterPro" id="IPR002781">
    <property type="entry name" value="TM_pro_TauE-like"/>
</dbReference>
<keyword evidence="5 8" id="KW-0812">Transmembrane</keyword>
<feature type="transmembrane region" description="Helical" evidence="8">
    <location>
        <begin position="193"/>
        <end position="213"/>
    </location>
</feature>
<dbReference type="PANTHER" id="PTHR30269">
    <property type="entry name" value="TRANSMEMBRANE PROTEIN YFCA"/>
    <property type="match status" value="1"/>
</dbReference>
<dbReference type="PANTHER" id="PTHR30269:SF0">
    <property type="entry name" value="MEMBRANE TRANSPORTER PROTEIN YFCA-RELATED"/>
    <property type="match status" value="1"/>
</dbReference>
<dbReference type="EMBL" id="JARSFG010000035">
    <property type="protein sequence ID" value="MEC1180599.1"/>
    <property type="molecule type" value="Genomic_DNA"/>
</dbReference>
<dbReference type="InterPro" id="IPR052017">
    <property type="entry name" value="TSUP"/>
</dbReference>
<comment type="subcellular location">
    <subcellularLocation>
        <location evidence="1 8">Cell membrane</location>
        <topology evidence="1 8">Multi-pass membrane protein</topology>
    </subcellularLocation>
</comment>
<dbReference type="GO" id="GO:0005886">
    <property type="term" value="C:plasma membrane"/>
    <property type="evidence" value="ECO:0007669"/>
    <property type="project" value="UniProtKB-SubCell"/>
</dbReference>
<comment type="caution">
    <text evidence="9">The sequence shown here is derived from an EMBL/GenBank/DDBJ whole genome shotgun (WGS) entry which is preliminary data.</text>
</comment>
<reference evidence="9 10" key="1">
    <citation type="submission" date="2023-03" db="EMBL/GenBank/DDBJ databases">
        <title>Bacillus Genome Sequencing.</title>
        <authorList>
            <person name="Dunlap C."/>
        </authorList>
    </citation>
    <scope>NUCLEOTIDE SEQUENCE [LARGE SCALE GENOMIC DNA]</scope>
    <source>
        <strain evidence="9 10">B-59205</strain>
    </source>
</reference>
<gene>
    <name evidence="9" type="ORF">P9B03_19230</name>
</gene>
<evidence type="ECO:0000256" key="5">
    <source>
        <dbReference type="ARBA" id="ARBA00022692"/>
    </source>
</evidence>
<dbReference type="AlphaFoldDB" id="A0AAW9NX17"/>
<feature type="transmembrane region" description="Helical" evidence="8">
    <location>
        <begin position="133"/>
        <end position="156"/>
    </location>
</feature>
<dbReference type="RefSeq" id="WP_326125119.1">
    <property type="nucleotide sequence ID" value="NZ_JARSFG010000035.1"/>
</dbReference>
<dbReference type="Pfam" id="PF01925">
    <property type="entry name" value="TauE"/>
    <property type="match status" value="1"/>
</dbReference>
<keyword evidence="3" id="KW-0813">Transport</keyword>
<evidence type="ECO:0000256" key="2">
    <source>
        <dbReference type="ARBA" id="ARBA00009142"/>
    </source>
</evidence>
<evidence type="ECO:0000313" key="9">
    <source>
        <dbReference type="EMBL" id="MEC1180599.1"/>
    </source>
</evidence>
<organism evidence="9 10">
    <name type="scientific">Metasolibacillus meyeri</name>
    <dbReference type="NCBI Taxonomy" id="1071052"/>
    <lineage>
        <taxon>Bacteria</taxon>
        <taxon>Bacillati</taxon>
        <taxon>Bacillota</taxon>
        <taxon>Bacilli</taxon>
        <taxon>Bacillales</taxon>
        <taxon>Caryophanaceae</taxon>
        <taxon>Metasolibacillus</taxon>
    </lineage>
</organism>